<gene>
    <name evidence="1" type="ORF">CKY20_11465</name>
</gene>
<dbReference type="Proteomes" id="UP000265497">
    <property type="component" value="Unassembled WGS sequence"/>
</dbReference>
<sequence length="72" mass="8322">MSIIITNETVKELFHIAQRIAQEHYNSEYSGAHLLQGLMHRDIDLIGFLESLGKDVGYIYEWADVRIEECPT</sequence>
<evidence type="ECO:0008006" key="3">
    <source>
        <dbReference type="Google" id="ProtNLM"/>
    </source>
</evidence>
<reference evidence="1 2" key="1">
    <citation type="submission" date="2017-08" db="EMBL/GenBank/DDBJ databases">
        <title>Capnocytophaga canis 17-158 assembly.</title>
        <authorList>
            <person name="Gulvik C.A."/>
        </authorList>
    </citation>
    <scope>NUCLEOTIDE SEQUENCE [LARGE SCALE GENOMIC DNA]</scope>
    <source>
        <strain evidence="1 2">17-158</strain>
    </source>
</reference>
<accession>A0A3A1YBI7</accession>
<name>A0A3A1YBI7_9FLAO</name>
<evidence type="ECO:0000313" key="1">
    <source>
        <dbReference type="EMBL" id="RIY35045.1"/>
    </source>
</evidence>
<organism evidence="1 2">
    <name type="scientific">Capnocytophaga canis</name>
    <dbReference type="NCBI Taxonomy" id="1848903"/>
    <lineage>
        <taxon>Bacteria</taxon>
        <taxon>Pseudomonadati</taxon>
        <taxon>Bacteroidota</taxon>
        <taxon>Flavobacteriia</taxon>
        <taxon>Flavobacteriales</taxon>
        <taxon>Flavobacteriaceae</taxon>
        <taxon>Capnocytophaga</taxon>
    </lineage>
</organism>
<proteinExistence type="predicted"/>
<dbReference type="AlphaFoldDB" id="A0A3A1YBI7"/>
<feature type="non-terminal residue" evidence="1">
    <location>
        <position position="72"/>
    </location>
</feature>
<dbReference type="InterPro" id="IPR036628">
    <property type="entry name" value="Clp_N_dom_sf"/>
</dbReference>
<dbReference type="RefSeq" id="WP_147362963.1">
    <property type="nucleotide sequence ID" value="NZ_NSDI01000029.1"/>
</dbReference>
<comment type="caution">
    <text evidence="1">The sequence shown here is derived from an EMBL/GenBank/DDBJ whole genome shotgun (WGS) entry which is preliminary data.</text>
</comment>
<dbReference type="SUPFAM" id="SSF81923">
    <property type="entry name" value="Double Clp-N motif"/>
    <property type="match status" value="1"/>
</dbReference>
<evidence type="ECO:0000313" key="2">
    <source>
        <dbReference type="Proteomes" id="UP000265497"/>
    </source>
</evidence>
<protein>
    <recommendedName>
        <fullName evidence="3">Clp R domain-containing protein</fullName>
    </recommendedName>
</protein>
<dbReference type="EMBL" id="NSDI01000029">
    <property type="protein sequence ID" value="RIY35045.1"/>
    <property type="molecule type" value="Genomic_DNA"/>
</dbReference>